<comment type="similarity">
    <text evidence="8">Belongs to the class I-like SAM-binding methyltransferase superfamily. RMT2 methyltransferase family.</text>
</comment>
<keyword evidence="9" id="KW-0040">ANK repeat</keyword>
<reference evidence="11 12" key="1">
    <citation type="submission" date="2016-07" db="EMBL/GenBank/DDBJ databases">
        <title>Pervasive Adenine N6-methylation of Active Genes in Fungi.</title>
        <authorList>
            <consortium name="DOE Joint Genome Institute"/>
            <person name="Mondo S.J."/>
            <person name="Dannebaum R.O."/>
            <person name="Kuo R.C."/>
            <person name="Labutti K."/>
            <person name="Haridas S."/>
            <person name="Kuo A."/>
            <person name="Salamov A."/>
            <person name="Ahrendt S.R."/>
            <person name="Lipzen A."/>
            <person name="Sullivan W."/>
            <person name="Andreopoulos W.B."/>
            <person name="Clum A."/>
            <person name="Lindquist E."/>
            <person name="Daum C."/>
            <person name="Ramamoorthy G.K."/>
            <person name="Gryganskyi A."/>
            <person name="Culley D."/>
            <person name="Magnuson J.K."/>
            <person name="James T.Y."/>
            <person name="O'Malley M.A."/>
            <person name="Stajich J.E."/>
            <person name="Spatafora J.W."/>
            <person name="Visel A."/>
            <person name="Grigoriev I.V."/>
        </authorList>
    </citation>
    <scope>NUCLEOTIDE SEQUENCE [LARGE SCALE GENOMIC DNA]</scope>
    <source>
        <strain evidence="11 12">JEL800</strain>
    </source>
</reference>
<dbReference type="InterPro" id="IPR002110">
    <property type="entry name" value="Ankyrin_rpt"/>
</dbReference>
<evidence type="ECO:0000256" key="1">
    <source>
        <dbReference type="ARBA" id="ARBA00002207"/>
    </source>
</evidence>
<keyword evidence="4 8" id="KW-0489">Methyltransferase</keyword>
<dbReference type="PROSITE" id="PS51559">
    <property type="entry name" value="SAM_RMT2"/>
    <property type="match status" value="1"/>
</dbReference>
<dbReference type="InterPro" id="IPR026480">
    <property type="entry name" value="RMT2_dom"/>
</dbReference>
<keyword evidence="12" id="KW-1185">Reference proteome</keyword>
<comment type="subcellular location">
    <subcellularLocation>
        <location evidence="8">Cytoplasm</location>
    </subcellularLocation>
    <subcellularLocation>
        <location evidence="8">Nucleus</location>
    </subcellularLocation>
</comment>
<dbReference type="InterPro" id="IPR029063">
    <property type="entry name" value="SAM-dependent_MTases_sf"/>
</dbReference>
<dbReference type="Proteomes" id="UP000193642">
    <property type="component" value="Unassembled WGS sequence"/>
</dbReference>
<evidence type="ECO:0000256" key="5">
    <source>
        <dbReference type="ARBA" id="ARBA00022679"/>
    </source>
</evidence>
<dbReference type="PROSITE" id="PS50297">
    <property type="entry name" value="ANK_REP_REGION"/>
    <property type="match status" value="1"/>
</dbReference>
<evidence type="ECO:0000256" key="6">
    <source>
        <dbReference type="ARBA" id="ARBA00022691"/>
    </source>
</evidence>
<dbReference type="EMBL" id="MCGO01000042">
    <property type="protein sequence ID" value="ORY38915.1"/>
    <property type="molecule type" value="Genomic_DNA"/>
</dbReference>
<dbReference type="GO" id="GO:0005737">
    <property type="term" value="C:cytoplasm"/>
    <property type="evidence" value="ECO:0007669"/>
    <property type="project" value="UniProtKB-SubCell"/>
</dbReference>
<comment type="caution">
    <text evidence="11">The sequence shown here is derived from an EMBL/GenBank/DDBJ whole genome shotgun (WGS) entry which is preliminary data.</text>
</comment>
<evidence type="ECO:0000256" key="4">
    <source>
        <dbReference type="ARBA" id="ARBA00022603"/>
    </source>
</evidence>
<dbReference type="STRING" id="329046.A0A1Y2BXV6"/>
<keyword evidence="7 8" id="KW-0539">Nucleus</keyword>
<dbReference type="AlphaFoldDB" id="A0A1Y2BXV6"/>
<keyword evidence="3 8" id="KW-0963">Cytoplasm</keyword>
<comment type="function">
    <text evidence="1 8">S-adenosyl-L-methionine-dependent protein-arginine N-methyltransferase that methylates the delta-nitrogen atom of arginine residues to form N5-methylarginine (type IV) in target proteins. Monomethylates ribosomal protein L12.</text>
</comment>
<dbReference type="PANTHER" id="PTHR32379">
    <property type="entry name" value="GUANIDINOACETATE N-METHYLTRANSFERASE"/>
    <property type="match status" value="1"/>
</dbReference>
<dbReference type="GO" id="GO:0005634">
    <property type="term" value="C:nucleus"/>
    <property type="evidence" value="ECO:0007669"/>
    <property type="project" value="UniProtKB-SubCell"/>
</dbReference>
<evidence type="ECO:0000259" key="10">
    <source>
        <dbReference type="PROSITE" id="PS51559"/>
    </source>
</evidence>
<dbReference type="Gene3D" id="3.40.50.150">
    <property type="entry name" value="Vaccinia Virus protein VP39"/>
    <property type="match status" value="1"/>
</dbReference>
<gene>
    <name evidence="11" type="ORF">BCR33DRAFT_720557</name>
</gene>
<keyword evidence="5 8" id="KW-0808">Transferase</keyword>
<sequence>MSLLAASAIPDLTKMGELLATDPDIIHERDAETNASPLHYAAQTGSLAAVELLLQHGHPWNEVTFTHKTAAEFALAQGHNHIWDRLLNEGIRVEMLLAILGKGEQDSDTLDLDEETKAKLLPVDASDYLNKKLTYSEDGSKLLDEDGNGVMMGWEAPLMERHAMVIAPAPGKSVLNVGFGLGIIDTYLQERGVAQHTIIEAHPDVYAFMLKQGWDKKPGVKILFGRWQDVVDQLEVYDGIFFDTFGEDYDALKEFHELLPNILAEDGIYSYFNGLSGSNPFFHEVSCAICESDLQDMGIETSIEKIDMGSLGDEVWDGVRRAYWTLPIYNLPTCLFSM</sequence>
<feature type="domain" description="RMT2" evidence="10">
    <location>
        <begin position="119"/>
        <end position="338"/>
    </location>
</feature>
<dbReference type="GO" id="GO:0032259">
    <property type="term" value="P:methylation"/>
    <property type="evidence" value="ECO:0007669"/>
    <property type="project" value="UniProtKB-KW"/>
</dbReference>
<keyword evidence="6" id="KW-0949">S-adenosyl-L-methionine</keyword>
<accession>A0A1Y2BXV6</accession>
<dbReference type="SUPFAM" id="SSF53335">
    <property type="entry name" value="S-adenosyl-L-methionine-dependent methyltransferases"/>
    <property type="match status" value="1"/>
</dbReference>
<dbReference type="Gene3D" id="1.25.40.20">
    <property type="entry name" value="Ankyrin repeat-containing domain"/>
    <property type="match status" value="1"/>
</dbReference>
<evidence type="ECO:0000256" key="2">
    <source>
        <dbReference type="ARBA" id="ARBA00011245"/>
    </source>
</evidence>
<dbReference type="GO" id="GO:0019702">
    <property type="term" value="F:protein arginine N5-methyltransferase activity"/>
    <property type="evidence" value="ECO:0007669"/>
    <property type="project" value="TreeGrafter"/>
</dbReference>
<name>A0A1Y2BXV6_9FUNG</name>
<evidence type="ECO:0000256" key="8">
    <source>
        <dbReference type="PIRNR" id="PIRNR038148"/>
    </source>
</evidence>
<dbReference type="InterPro" id="IPR051038">
    <property type="entry name" value="RMT2/GAMT_Mtase"/>
</dbReference>
<organism evidence="11 12">
    <name type="scientific">Rhizoclosmatium globosum</name>
    <dbReference type="NCBI Taxonomy" id="329046"/>
    <lineage>
        <taxon>Eukaryota</taxon>
        <taxon>Fungi</taxon>
        <taxon>Fungi incertae sedis</taxon>
        <taxon>Chytridiomycota</taxon>
        <taxon>Chytridiomycota incertae sedis</taxon>
        <taxon>Chytridiomycetes</taxon>
        <taxon>Chytridiales</taxon>
        <taxon>Chytriomycetaceae</taxon>
        <taxon>Rhizoclosmatium</taxon>
    </lineage>
</organism>
<dbReference type="Pfam" id="PF12796">
    <property type="entry name" value="Ank_2"/>
    <property type="match status" value="1"/>
</dbReference>
<evidence type="ECO:0000256" key="7">
    <source>
        <dbReference type="ARBA" id="ARBA00023242"/>
    </source>
</evidence>
<dbReference type="PIRSF" id="PIRSF038148">
    <property type="entry name" value="Arginine_N-mtfrase-2"/>
    <property type="match status" value="1"/>
</dbReference>
<evidence type="ECO:0000256" key="9">
    <source>
        <dbReference type="PROSITE-ProRule" id="PRU00023"/>
    </source>
</evidence>
<evidence type="ECO:0000313" key="12">
    <source>
        <dbReference type="Proteomes" id="UP000193642"/>
    </source>
</evidence>
<dbReference type="EC" id="2.1.1.-" evidence="8"/>
<dbReference type="InterPro" id="IPR017408">
    <property type="entry name" value="Arginine_N-MeTrfase_2"/>
</dbReference>
<evidence type="ECO:0000313" key="11">
    <source>
        <dbReference type="EMBL" id="ORY38915.1"/>
    </source>
</evidence>
<protein>
    <recommendedName>
        <fullName evidence="8">Arginine N-methyltransferase 2</fullName>
        <ecNumber evidence="8">2.1.1.-</ecNumber>
    </recommendedName>
</protein>
<feature type="repeat" description="ANK" evidence="9">
    <location>
        <begin position="33"/>
        <end position="57"/>
    </location>
</feature>
<dbReference type="SUPFAM" id="SSF48403">
    <property type="entry name" value="Ankyrin repeat"/>
    <property type="match status" value="1"/>
</dbReference>
<evidence type="ECO:0000256" key="3">
    <source>
        <dbReference type="ARBA" id="ARBA00022490"/>
    </source>
</evidence>
<proteinExistence type="inferred from homology"/>
<dbReference type="PROSITE" id="PS50088">
    <property type="entry name" value="ANK_REPEAT"/>
    <property type="match status" value="1"/>
</dbReference>
<comment type="subunit">
    <text evidence="2 8">Monomer.</text>
</comment>
<dbReference type="OrthoDB" id="19014at2759"/>
<dbReference type="InterPro" id="IPR036770">
    <property type="entry name" value="Ankyrin_rpt-contain_sf"/>
</dbReference>
<dbReference type="PANTHER" id="PTHR32379:SF1">
    <property type="entry name" value="GUANIDINOACETATE N-METHYLTRANSFERASE"/>
    <property type="match status" value="1"/>
</dbReference>